<accession>A0A556N386</accession>
<feature type="transmembrane region" description="Helical" evidence="1">
    <location>
        <begin position="260"/>
        <end position="279"/>
    </location>
</feature>
<dbReference type="OrthoDB" id="1465886at2"/>
<feature type="transmembrane region" description="Helical" evidence="1">
    <location>
        <begin position="158"/>
        <end position="191"/>
    </location>
</feature>
<feature type="transmembrane region" description="Helical" evidence="1">
    <location>
        <begin position="129"/>
        <end position="146"/>
    </location>
</feature>
<feature type="transmembrane region" description="Helical" evidence="1">
    <location>
        <begin position="291"/>
        <end position="310"/>
    </location>
</feature>
<reference evidence="2 3" key="1">
    <citation type="submission" date="2019-07" db="EMBL/GenBank/DDBJ databases">
        <authorList>
            <person name="Huq M.A."/>
        </authorList>
    </citation>
    <scope>NUCLEOTIDE SEQUENCE [LARGE SCALE GENOMIC DNA]</scope>
    <source>
        <strain evidence="2 3">MAH-3</strain>
    </source>
</reference>
<feature type="transmembrane region" description="Helical" evidence="1">
    <location>
        <begin position="203"/>
        <end position="223"/>
    </location>
</feature>
<keyword evidence="3" id="KW-1185">Reference proteome</keyword>
<organism evidence="2 3">
    <name type="scientific">Fluviicola chungangensis</name>
    <dbReference type="NCBI Taxonomy" id="2597671"/>
    <lineage>
        <taxon>Bacteria</taxon>
        <taxon>Pseudomonadati</taxon>
        <taxon>Bacteroidota</taxon>
        <taxon>Flavobacteriia</taxon>
        <taxon>Flavobacteriales</taxon>
        <taxon>Crocinitomicaceae</taxon>
        <taxon>Fluviicola</taxon>
    </lineage>
</organism>
<evidence type="ECO:0000256" key="1">
    <source>
        <dbReference type="SAM" id="Phobius"/>
    </source>
</evidence>
<evidence type="ECO:0000313" key="3">
    <source>
        <dbReference type="Proteomes" id="UP000316008"/>
    </source>
</evidence>
<keyword evidence="1" id="KW-0472">Membrane</keyword>
<keyword evidence="1" id="KW-0812">Transmembrane</keyword>
<dbReference type="RefSeq" id="WP_144332082.1">
    <property type="nucleotide sequence ID" value="NZ_VLPL01000002.1"/>
</dbReference>
<feature type="transmembrane region" description="Helical" evidence="1">
    <location>
        <begin position="100"/>
        <end position="123"/>
    </location>
</feature>
<feature type="transmembrane region" description="Helical" evidence="1">
    <location>
        <begin position="12"/>
        <end position="29"/>
    </location>
</feature>
<keyword evidence="1" id="KW-1133">Transmembrane helix</keyword>
<dbReference type="Proteomes" id="UP000316008">
    <property type="component" value="Unassembled WGS sequence"/>
</dbReference>
<evidence type="ECO:0000313" key="2">
    <source>
        <dbReference type="EMBL" id="TSJ46545.1"/>
    </source>
</evidence>
<name>A0A556N386_9FLAO</name>
<evidence type="ECO:0008006" key="4">
    <source>
        <dbReference type="Google" id="ProtNLM"/>
    </source>
</evidence>
<sequence>MTFFRLDNKWLIWPLFLFLMAYAILRAWFVEPLFDELATLYWYIQTGYLPGRGATMDANNHILNSLISHQFFQLFGDHFFVYRLFALLTFPIYFFSGRKLLLNVASPFSILIFLALISVHWIFDYFSFSRGYGPSLAFLMLSFCFIQKWFETKKNRFYLAVIFSFAAALLCNLSLLIPLIILLFYLVLVSIIRAKQFTMRQLAGFWITTLCFMTFLVPVYIYINKLKKAGALWWGSKDGFWEVTGKSISRNVFFTESITIKYLIIFFLIFVSAALIIRLKKTGFRNILTDVSWWIPFLFIAVLLSIVISTKLLDVNYPMDRVGMYLVPLFILSMGFSIQNTQIFRWGLLALLWFPLSFVLKMNLDTSVFSPEDRIHRSFYHKMLRKIPSDATVSADYVSQASFAYLSRCEKIPHIATDYLAEDSMSRGDYHISWIEKLDWPGYSCILRDPVSGTRLYKRTVPLEKQLILDTVIPIIKSGNAVIPVLDIDLSSFTGKLVQTTINSKVQLDKYCLDLNLRHETESQEGELRRTDNTRFNWYFGRKTTYQFHYPNHSFLVLPEDRVLHIRFHNDDHNSVNLSGIHVKILVVTKK</sequence>
<comment type="caution">
    <text evidence="2">The sequence shown here is derived from an EMBL/GenBank/DDBJ whole genome shotgun (WGS) entry which is preliminary data.</text>
</comment>
<protein>
    <recommendedName>
        <fullName evidence="4">Glycosyltransferase RgtA/B/C/D-like domain-containing protein</fullName>
    </recommendedName>
</protein>
<gene>
    <name evidence="2" type="ORF">FO442_05135</name>
</gene>
<feature type="transmembrane region" description="Helical" evidence="1">
    <location>
        <begin position="79"/>
        <end position="95"/>
    </location>
</feature>
<dbReference type="AlphaFoldDB" id="A0A556N386"/>
<proteinExistence type="predicted"/>
<feature type="transmembrane region" description="Helical" evidence="1">
    <location>
        <begin position="322"/>
        <end position="338"/>
    </location>
</feature>
<dbReference type="EMBL" id="VLPL01000002">
    <property type="protein sequence ID" value="TSJ46545.1"/>
    <property type="molecule type" value="Genomic_DNA"/>
</dbReference>